<reference evidence="1" key="1">
    <citation type="journal article" date="2023" name="Nat. Commun.">
        <title>Diploid and tetraploid genomes of Acorus and the evolution of monocots.</title>
        <authorList>
            <person name="Ma L."/>
            <person name="Liu K.W."/>
            <person name="Li Z."/>
            <person name="Hsiao Y.Y."/>
            <person name="Qi Y."/>
            <person name="Fu T."/>
            <person name="Tang G.D."/>
            <person name="Zhang D."/>
            <person name="Sun W.H."/>
            <person name="Liu D.K."/>
            <person name="Li Y."/>
            <person name="Chen G.Z."/>
            <person name="Liu X.D."/>
            <person name="Liao X.Y."/>
            <person name="Jiang Y.T."/>
            <person name="Yu X."/>
            <person name="Hao Y."/>
            <person name="Huang J."/>
            <person name="Zhao X.W."/>
            <person name="Ke S."/>
            <person name="Chen Y.Y."/>
            <person name="Wu W.L."/>
            <person name="Hsu J.L."/>
            <person name="Lin Y.F."/>
            <person name="Huang M.D."/>
            <person name="Li C.Y."/>
            <person name="Huang L."/>
            <person name="Wang Z.W."/>
            <person name="Zhao X."/>
            <person name="Zhong W.Y."/>
            <person name="Peng D.H."/>
            <person name="Ahmad S."/>
            <person name="Lan S."/>
            <person name="Zhang J.S."/>
            <person name="Tsai W.C."/>
            <person name="Van de Peer Y."/>
            <person name="Liu Z.J."/>
        </authorList>
    </citation>
    <scope>NUCLEOTIDE SEQUENCE</scope>
    <source>
        <strain evidence="1">CP</strain>
    </source>
</reference>
<organism evidence="1 2">
    <name type="scientific">Acorus calamus</name>
    <name type="common">Sweet flag</name>
    <dbReference type="NCBI Taxonomy" id="4465"/>
    <lineage>
        <taxon>Eukaryota</taxon>
        <taxon>Viridiplantae</taxon>
        <taxon>Streptophyta</taxon>
        <taxon>Embryophyta</taxon>
        <taxon>Tracheophyta</taxon>
        <taxon>Spermatophyta</taxon>
        <taxon>Magnoliopsida</taxon>
        <taxon>Liliopsida</taxon>
        <taxon>Acoraceae</taxon>
        <taxon>Acorus</taxon>
    </lineage>
</organism>
<accession>A0AAV9DPC8</accession>
<reference evidence="1" key="2">
    <citation type="submission" date="2023-06" db="EMBL/GenBank/DDBJ databases">
        <authorList>
            <person name="Ma L."/>
            <person name="Liu K.-W."/>
            <person name="Li Z."/>
            <person name="Hsiao Y.-Y."/>
            <person name="Qi Y."/>
            <person name="Fu T."/>
            <person name="Tang G."/>
            <person name="Zhang D."/>
            <person name="Sun W.-H."/>
            <person name="Liu D.-K."/>
            <person name="Li Y."/>
            <person name="Chen G.-Z."/>
            <person name="Liu X.-D."/>
            <person name="Liao X.-Y."/>
            <person name="Jiang Y.-T."/>
            <person name="Yu X."/>
            <person name="Hao Y."/>
            <person name="Huang J."/>
            <person name="Zhao X.-W."/>
            <person name="Ke S."/>
            <person name="Chen Y.-Y."/>
            <person name="Wu W.-L."/>
            <person name="Hsu J.-L."/>
            <person name="Lin Y.-F."/>
            <person name="Huang M.-D."/>
            <person name="Li C.-Y."/>
            <person name="Huang L."/>
            <person name="Wang Z.-W."/>
            <person name="Zhao X."/>
            <person name="Zhong W.-Y."/>
            <person name="Peng D.-H."/>
            <person name="Ahmad S."/>
            <person name="Lan S."/>
            <person name="Zhang J.-S."/>
            <person name="Tsai W.-C."/>
            <person name="Van De Peer Y."/>
            <person name="Liu Z.-J."/>
        </authorList>
    </citation>
    <scope>NUCLEOTIDE SEQUENCE</scope>
    <source>
        <strain evidence="1">CP</strain>
        <tissue evidence="1">Leaves</tissue>
    </source>
</reference>
<name>A0AAV9DPC8_ACOCL</name>
<comment type="caution">
    <text evidence="1">The sequence shown here is derived from an EMBL/GenBank/DDBJ whole genome shotgun (WGS) entry which is preliminary data.</text>
</comment>
<gene>
    <name evidence="1" type="ORF">QJS10_CPB12g00902</name>
</gene>
<dbReference type="AlphaFoldDB" id="A0AAV9DPC8"/>
<sequence>MRTPRPNHGSVSKRGDLYQMASRRWCQSRGAPVRAAFKEHTRLWRRLKEWASAVRARRGEQKEWAAGIIAEVDRAEETRTLTEVERTDRRAAKAVIAVVLKLEEIEWRQKSKAQWLKAGDNTRFFHMMASQRKRGNHISSMRLNISSEPQVVPSMV</sequence>
<protein>
    <submittedName>
        <fullName evidence="1">Uncharacterized protein</fullName>
    </submittedName>
</protein>
<dbReference type="Proteomes" id="UP001180020">
    <property type="component" value="Unassembled WGS sequence"/>
</dbReference>
<dbReference type="EMBL" id="JAUJYO010000012">
    <property type="protein sequence ID" value="KAK1302358.1"/>
    <property type="molecule type" value="Genomic_DNA"/>
</dbReference>
<keyword evidence="2" id="KW-1185">Reference proteome</keyword>
<proteinExistence type="predicted"/>
<evidence type="ECO:0000313" key="1">
    <source>
        <dbReference type="EMBL" id="KAK1302358.1"/>
    </source>
</evidence>
<evidence type="ECO:0000313" key="2">
    <source>
        <dbReference type="Proteomes" id="UP001180020"/>
    </source>
</evidence>